<dbReference type="SUPFAM" id="SSF53335">
    <property type="entry name" value="S-adenosyl-L-methionine-dependent methyltransferases"/>
    <property type="match status" value="1"/>
</dbReference>
<dbReference type="SUPFAM" id="SSF48013">
    <property type="entry name" value="NusB-like"/>
    <property type="match status" value="1"/>
</dbReference>
<protein>
    <submittedName>
        <fullName evidence="7">Ribosomal RNA small subunit methyltransferase B</fullName>
    </submittedName>
</protein>
<dbReference type="PANTHER" id="PTHR22807:SF53">
    <property type="entry name" value="RIBOSOMAL RNA SMALL SUBUNIT METHYLTRANSFERASE B-RELATED"/>
    <property type="match status" value="1"/>
</dbReference>
<keyword evidence="3 5" id="KW-0949">S-adenosyl-L-methionine</keyword>
<organism evidence="7 8">
    <name type="scientific">Labilithrix luteola</name>
    <dbReference type="NCBI Taxonomy" id="1391654"/>
    <lineage>
        <taxon>Bacteria</taxon>
        <taxon>Pseudomonadati</taxon>
        <taxon>Myxococcota</taxon>
        <taxon>Polyangia</taxon>
        <taxon>Polyangiales</taxon>
        <taxon>Labilitrichaceae</taxon>
        <taxon>Labilithrix</taxon>
    </lineage>
</organism>
<evidence type="ECO:0000259" key="6">
    <source>
        <dbReference type="PROSITE" id="PS51686"/>
    </source>
</evidence>
<reference evidence="7 8" key="1">
    <citation type="submission" date="2015-08" db="EMBL/GenBank/DDBJ databases">
        <authorList>
            <person name="Babu N.S."/>
            <person name="Beckwith C.J."/>
            <person name="Beseler K.G."/>
            <person name="Brison A."/>
            <person name="Carone J.V."/>
            <person name="Caskin T.P."/>
            <person name="Diamond M."/>
            <person name="Durham M.E."/>
            <person name="Foxe J.M."/>
            <person name="Go M."/>
            <person name="Henderson B.A."/>
            <person name="Jones I.B."/>
            <person name="McGettigan J.A."/>
            <person name="Micheletti S.J."/>
            <person name="Nasrallah M.E."/>
            <person name="Ortiz D."/>
            <person name="Piller C.R."/>
            <person name="Privatt S.R."/>
            <person name="Schneider S.L."/>
            <person name="Sharp S."/>
            <person name="Smith T.C."/>
            <person name="Stanton J.D."/>
            <person name="Ullery H.E."/>
            <person name="Wilson R.J."/>
            <person name="Serrano M.G."/>
            <person name="Buck G."/>
            <person name="Lee V."/>
            <person name="Wang Y."/>
            <person name="Carvalho R."/>
            <person name="Voegtly L."/>
            <person name="Shi R."/>
            <person name="Duckworth R."/>
            <person name="Johnson A."/>
            <person name="Loviza R."/>
            <person name="Walstead R."/>
            <person name="Shah Z."/>
            <person name="Kiflezghi M."/>
            <person name="Wade K."/>
            <person name="Ball S.L."/>
            <person name="Bradley K.W."/>
            <person name="Asai D.J."/>
            <person name="Bowman C.A."/>
            <person name="Russell D.A."/>
            <person name="Pope W.H."/>
            <person name="Jacobs-Sera D."/>
            <person name="Hendrix R.W."/>
            <person name="Hatfull G.F."/>
        </authorList>
    </citation>
    <scope>NUCLEOTIDE SEQUENCE [LARGE SCALE GENOMIC DNA]</scope>
    <source>
        <strain evidence="7 8">DSM 27648</strain>
    </source>
</reference>
<keyword evidence="2 5" id="KW-0808">Transferase</keyword>
<dbReference type="Pfam" id="PF01029">
    <property type="entry name" value="NusB"/>
    <property type="match status" value="1"/>
</dbReference>
<dbReference type="KEGG" id="llu:AKJ09_05221"/>
<dbReference type="CDD" id="cd02440">
    <property type="entry name" value="AdoMet_MTases"/>
    <property type="match status" value="1"/>
</dbReference>
<evidence type="ECO:0000256" key="5">
    <source>
        <dbReference type="PROSITE-ProRule" id="PRU01023"/>
    </source>
</evidence>
<dbReference type="InterPro" id="IPR035926">
    <property type="entry name" value="NusB-like_sf"/>
</dbReference>
<feature type="domain" description="SAM-dependent MTase RsmB/NOP-type" evidence="6">
    <location>
        <begin position="170"/>
        <end position="443"/>
    </location>
</feature>
<dbReference type="InterPro" id="IPR029063">
    <property type="entry name" value="SAM-dependent_MTases_sf"/>
</dbReference>
<proteinExistence type="inferred from homology"/>
<feature type="active site" description="Nucleophile" evidence="5">
    <location>
        <position position="383"/>
    </location>
</feature>
<dbReference type="InterPro" id="IPR006027">
    <property type="entry name" value="NusB_RsmB_TIM44"/>
</dbReference>
<sequence>MARPRLVPTARSVAADVLVRVERDSAFAAAALDVELDRNIQLEPRDRALATELVYGSLRLRGWLEARLSRHAPRGLSNLPPEVRAILVIAAYQLLALERVPAFAAVSEAVSGVRAVAGERVSGFANAVLRKLSKEPKPTTDELARAALASADPALTKAIIESIGEPATLALFAATEPPPLGIRVEDASTRDSWLATLREARPSASIEPGRVSPHSIALRGAGRLTDLPGFADGAWTPQEEGSQVVALALGAREGDVVLDACAGRGNKTGLLARAVGVSGAVDAADLHPKKLERLERELGRIGQRPRSTFAVDWASGTGGATGPYDRVLVDAPCSGTGTVRRRPELLLRRAASDLDDLASLQRSILSRAATLVRPGGRLVYAVCSVLRAEAEAVVEHARQCGLTPAPFDAPVAAIVAPGDATSFRLLPSEHGTDGYFVASFVRT</sequence>
<dbReference type="EMBL" id="CP012333">
    <property type="protein sequence ID" value="AKU98557.1"/>
    <property type="molecule type" value="Genomic_DNA"/>
</dbReference>
<accession>A0A0K1PYI0</accession>
<gene>
    <name evidence="7" type="ORF">AKJ09_05221</name>
</gene>
<dbReference type="InterPro" id="IPR001678">
    <property type="entry name" value="MeTrfase_RsmB-F_NOP2_dom"/>
</dbReference>
<evidence type="ECO:0000256" key="3">
    <source>
        <dbReference type="ARBA" id="ARBA00022691"/>
    </source>
</evidence>
<dbReference type="RefSeq" id="WP_146649498.1">
    <property type="nucleotide sequence ID" value="NZ_CP012333.1"/>
</dbReference>
<dbReference type="InterPro" id="IPR049560">
    <property type="entry name" value="MeTrfase_RsmB-F_NOP2_cat"/>
</dbReference>
<name>A0A0K1PYI0_9BACT</name>
<feature type="binding site" evidence="5">
    <location>
        <position position="330"/>
    </location>
    <ligand>
        <name>S-adenosyl-L-methionine</name>
        <dbReference type="ChEBI" id="CHEBI:59789"/>
    </ligand>
</feature>
<dbReference type="PATRIC" id="fig|1391654.3.peg.5294"/>
<dbReference type="PANTHER" id="PTHR22807">
    <property type="entry name" value="NOP2 YEAST -RELATED NOL1/NOP2/FMU SUN DOMAIN-CONTAINING"/>
    <property type="match status" value="1"/>
</dbReference>
<evidence type="ECO:0000313" key="7">
    <source>
        <dbReference type="EMBL" id="AKU98557.1"/>
    </source>
</evidence>
<dbReference type="InterPro" id="IPR023267">
    <property type="entry name" value="RCMT"/>
</dbReference>
<evidence type="ECO:0000256" key="1">
    <source>
        <dbReference type="ARBA" id="ARBA00022603"/>
    </source>
</evidence>
<dbReference type="GO" id="GO:0006355">
    <property type="term" value="P:regulation of DNA-templated transcription"/>
    <property type="evidence" value="ECO:0007669"/>
    <property type="project" value="InterPro"/>
</dbReference>
<dbReference type="GO" id="GO:0001510">
    <property type="term" value="P:RNA methylation"/>
    <property type="evidence" value="ECO:0007669"/>
    <property type="project" value="InterPro"/>
</dbReference>
<dbReference type="PROSITE" id="PS51686">
    <property type="entry name" value="SAM_MT_RSMB_NOP"/>
    <property type="match status" value="1"/>
</dbReference>
<dbReference type="Pfam" id="PF01189">
    <property type="entry name" value="Methyltr_RsmB-F"/>
    <property type="match status" value="1"/>
</dbReference>
<evidence type="ECO:0000313" key="8">
    <source>
        <dbReference type="Proteomes" id="UP000064967"/>
    </source>
</evidence>
<keyword evidence="4 5" id="KW-0694">RNA-binding</keyword>
<comment type="similarity">
    <text evidence="5">Belongs to the class I-like SAM-binding methyltransferase superfamily. RsmB/NOP family.</text>
</comment>
<feature type="binding site" evidence="5">
    <location>
        <position position="312"/>
    </location>
    <ligand>
        <name>S-adenosyl-L-methionine</name>
        <dbReference type="ChEBI" id="CHEBI:59789"/>
    </ligand>
</feature>
<dbReference type="OrthoDB" id="9810297at2"/>
<keyword evidence="8" id="KW-1185">Reference proteome</keyword>
<evidence type="ECO:0000256" key="4">
    <source>
        <dbReference type="ARBA" id="ARBA00022884"/>
    </source>
</evidence>
<comment type="caution">
    <text evidence="5">Lacks conserved residue(s) required for the propagation of feature annotation.</text>
</comment>
<dbReference type="Gene3D" id="3.40.50.150">
    <property type="entry name" value="Vaccinia Virus protein VP39"/>
    <property type="match status" value="1"/>
</dbReference>
<feature type="binding site" evidence="5">
    <location>
        <position position="285"/>
    </location>
    <ligand>
        <name>S-adenosyl-L-methionine</name>
        <dbReference type="ChEBI" id="CHEBI:59789"/>
    </ligand>
</feature>
<dbReference type="Proteomes" id="UP000064967">
    <property type="component" value="Chromosome"/>
</dbReference>
<dbReference type="STRING" id="1391654.AKJ09_05221"/>
<keyword evidence="1 5" id="KW-0489">Methyltransferase</keyword>
<dbReference type="GO" id="GO:0008173">
    <property type="term" value="F:RNA methyltransferase activity"/>
    <property type="evidence" value="ECO:0007669"/>
    <property type="project" value="InterPro"/>
</dbReference>
<evidence type="ECO:0000256" key="2">
    <source>
        <dbReference type="ARBA" id="ARBA00022679"/>
    </source>
</evidence>
<dbReference type="PRINTS" id="PR02008">
    <property type="entry name" value="RCMTFAMILY"/>
</dbReference>
<dbReference type="AlphaFoldDB" id="A0A0K1PYI0"/>
<dbReference type="GO" id="GO:0003723">
    <property type="term" value="F:RNA binding"/>
    <property type="evidence" value="ECO:0007669"/>
    <property type="project" value="UniProtKB-UniRule"/>
</dbReference>
<dbReference type="Gene3D" id="1.10.940.10">
    <property type="entry name" value="NusB-like"/>
    <property type="match status" value="1"/>
</dbReference>